<dbReference type="SUPFAM" id="SSF46785">
    <property type="entry name" value="Winged helix' DNA-binding domain"/>
    <property type="match status" value="1"/>
</dbReference>
<dbReference type="InterPro" id="IPR030489">
    <property type="entry name" value="TR_Rrf2-type_CS"/>
</dbReference>
<dbReference type="EMBL" id="QCYK01000003">
    <property type="protein sequence ID" value="PUZ23399.1"/>
    <property type="molecule type" value="Genomic_DNA"/>
</dbReference>
<evidence type="ECO:0000313" key="2">
    <source>
        <dbReference type="Proteomes" id="UP000244450"/>
    </source>
</evidence>
<sequence>MLSITCKIGIKAVIYLAYRFGEHTGIKEIAASINASEHTVGKLLQVLVKKGVINSMKGPSGGFYITRAQRRQPVMNVLQAIDGNELFTACVLGLNKCSSTQPCPMHHDFKPARDQIKAFFTTRRIADLCDGVNDGWAYLVN</sequence>
<dbReference type="Gene3D" id="1.10.10.10">
    <property type="entry name" value="Winged helix-like DNA-binding domain superfamily/Winged helix DNA-binding domain"/>
    <property type="match status" value="1"/>
</dbReference>
<gene>
    <name evidence="1" type="ORF">DCC81_23765</name>
</gene>
<dbReference type="Proteomes" id="UP000244450">
    <property type="component" value="Unassembled WGS sequence"/>
</dbReference>
<dbReference type="GO" id="GO:0005829">
    <property type="term" value="C:cytosol"/>
    <property type="evidence" value="ECO:0007669"/>
    <property type="project" value="TreeGrafter"/>
</dbReference>
<dbReference type="RefSeq" id="WP_108689202.1">
    <property type="nucleotide sequence ID" value="NZ_QCYK01000003.1"/>
</dbReference>
<dbReference type="Pfam" id="PF02082">
    <property type="entry name" value="Rrf2"/>
    <property type="match status" value="1"/>
</dbReference>
<dbReference type="InterPro" id="IPR000944">
    <property type="entry name" value="Tscrpt_reg_Rrf2"/>
</dbReference>
<proteinExistence type="predicted"/>
<accession>A0A2T7BE73</accession>
<name>A0A2T7BE73_9BACT</name>
<dbReference type="InterPro" id="IPR036388">
    <property type="entry name" value="WH-like_DNA-bd_sf"/>
</dbReference>
<dbReference type="NCBIfam" id="TIGR00738">
    <property type="entry name" value="rrf2_super"/>
    <property type="match status" value="1"/>
</dbReference>
<dbReference type="GO" id="GO:0003700">
    <property type="term" value="F:DNA-binding transcription factor activity"/>
    <property type="evidence" value="ECO:0007669"/>
    <property type="project" value="TreeGrafter"/>
</dbReference>
<comment type="caution">
    <text evidence="1">The sequence shown here is derived from an EMBL/GenBank/DDBJ whole genome shotgun (WGS) entry which is preliminary data.</text>
</comment>
<dbReference type="PROSITE" id="PS51197">
    <property type="entry name" value="HTH_RRF2_2"/>
    <property type="match status" value="1"/>
</dbReference>
<dbReference type="PANTHER" id="PTHR33221">
    <property type="entry name" value="WINGED HELIX-TURN-HELIX TRANSCRIPTIONAL REGULATOR, RRF2 FAMILY"/>
    <property type="match status" value="1"/>
</dbReference>
<dbReference type="AlphaFoldDB" id="A0A2T7BE73"/>
<dbReference type="PANTHER" id="PTHR33221:SF15">
    <property type="entry name" value="HTH-TYPE TRANSCRIPTIONAL REGULATOR YWGB-RELATED"/>
    <property type="match status" value="1"/>
</dbReference>
<organism evidence="1 2">
    <name type="scientific">Chitinophaga parva</name>
    <dbReference type="NCBI Taxonomy" id="2169414"/>
    <lineage>
        <taxon>Bacteria</taxon>
        <taxon>Pseudomonadati</taxon>
        <taxon>Bacteroidota</taxon>
        <taxon>Chitinophagia</taxon>
        <taxon>Chitinophagales</taxon>
        <taxon>Chitinophagaceae</taxon>
        <taxon>Chitinophaga</taxon>
    </lineage>
</organism>
<reference evidence="1 2" key="1">
    <citation type="submission" date="2018-04" db="EMBL/GenBank/DDBJ databases">
        <title>Chitinophaga fuyangensis sp. nov., isolated from soil in a chemical factory.</title>
        <authorList>
            <person name="Chen K."/>
        </authorList>
    </citation>
    <scope>NUCLEOTIDE SEQUENCE [LARGE SCALE GENOMIC DNA]</scope>
    <source>
        <strain evidence="1 2">LY-1</strain>
    </source>
</reference>
<protein>
    <submittedName>
        <fullName evidence="1">Transcriptional regulator</fullName>
    </submittedName>
</protein>
<keyword evidence="2" id="KW-1185">Reference proteome</keyword>
<dbReference type="PROSITE" id="PS01332">
    <property type="entry name" value="HTH_RRF2_1"/>
    <property type="match status" value="1"/>
</dbReference>
<evidence type="ECO:0000313" key="1">
    <source>
        <dbReference type="EMBL" id="PUZ23399.1"/>
    </source>
</evidence>
<dbReference type="InterPro" id="IPR036390">
    <property type="entry name" value="WH_DNA-bd_sf"/>
</dbReference>
<dbReference type="OrthoDB" id="9808360at2"/>